<keyword evidence="2" id="KW-1185">Reference proteome</keyword>
<proteinExistence type="predicted"/>
<accession>A0A223KQ44</accession>
<dbReference type="AlphaFoldDB" id="A0A223KQ44"/>
<evidence type="ECO:0008006" key="3">
    <source>
        <dbReference type="Google" id="ProtNLM"/>
    </source>
</evidence>
<sequence>MFKRRSSQYQPILKRRSLKKYSYQDNKFIIEIRKNTVKYNVDNVARTNAYAMFYENNKEIKWAFLASMVSRNAGWNMTDLWNKWYVLALELEVRRLFFLTFERANWIIFQDAYPQLLIYELSKKLNKPMFHLLKAFNVSVFMEYEWNMFWEYRDYERIMYSLIINEQNMIQQPVIENKVFHKKVFKSLPYKLQELGHFSCVIFPTLQGKLYGSSVHGFEKIDNRINLGKRLAAILFSEEHYHSFYHFSKKNEHTGSRYDYEKFIHPRFTRETPFLRSCYPIIQHEKLIDEDWLCKNEKKVKKWGRGISKEEINEITKWFLHKQHQMHGLIALNHWVLKKE</sequence>
<dbReference type="KEGG" id="bcoh:BC6307_10065"/>
<dbReference type="RefSeq" id="WP_084380286.1">
    <property type="nucleotide sequence ID" value="NZ_CP018866.1"/>
</dbReference>
<dbReference type="EMBL" id="CP018866">
    <property type="protein sequence ID" value="AST91602.1"/>
    <property type="molecule type" value="Genomic_DNA"/>
</dbReference>
<evidence type="ECO:0000313" key="1">
    <source>
        <dbReference type="EMBL" id="AST91602.1"/>
    </source>
</evidence>
<name>A0A223KQ44_9BACI</name>
<gene>
    <name evidence="1" type="ORF">BC6307_10065</name>
</gene>
<dbReference type="Pfam" id="PF10720">
    <property type="entry name" value="DUF2515"/>
    <property type="match status" value="1"/>
</dbReference>
<protein>
    <recommendedName>
        <fullName evidence="3">DUF2515 domain-containing protein</fullName>
    </recommendedName>
</protein>
<organism evidence="1 2">
    <name type="scientific">Sutcliffiella cohnii</name>
    <dbReference type="NCBI Taxonomy" id="33932"/>
    <lineage>
        <taxon>Bacteria</taxon>
        <taxon>Bacillati</taxon>
        <taxon>Bacillota</taxon>
        <taxon>Bacilli</taxon>
        <taxon>Bacillales</taxon>
        <taxon>Bacillaceae</taxon>
        <taxon>Sutcliffiella</taxon>
    </lineage>
</organism>
<evidence type="ECO:0000313" key="2">
    <source>
        <dbReference type="Proteomes" id="UP000215224"/>
    </source>
</evidence>
<dbReference type="STRING" id="1314751.GCA_001591425_01331"/>
<dbReference type="InterPro" id="IPR019658">
    <property type="entry name" value="DUF2515"/>
</dbReference>
<dbReference type="Proteomes" id="UP000215224">
    <property type="component" value="Chromosome"/>
</dbReference>
<reference evidence="1 2" key="1">
    <citation type="submission" date="2016-12" db="EMBL/GenBank/DDBJ databases">
        <title>The whole genome sequencing and assembly of Bacillus cohnii DSM 6307T strain.</title>
        <authorList>
            <person name="Lee Y.-J."/>
            <person name="Yi H."/>
            <person name="Bahn Y.-S."/>
            <person name="Kim J.F."/>
            <person name="Lee D.-W."/>
        </authorList>
    </citation>
    <scope>NUCLEOTIDE SEQUENCE [LARGE SCALE GENOMIC DNA]</scope>
    <source>
        <strain evidence="1 2">DSM 6307</strain>
    </source>
</reference>